<name>A0A143DBR9_9PROT</name>
<dbReference type="EMBL" id="CP014525">
    <property type="protein sequence ID" value="AMW34096.1"/>
    <property type="molecule type" value="Genomic_DNA"/>
</dbReference>
<organism evidence="1 2">
    <name type="scientific">Haematospirillum jordaniae</name>
    <dbReference type="NCBI Taxonomy" id="1549855"/>
    <lineage>
        <taxon>Bacteria</taxon>
        <taxon>Pseudomonadati</taxon>
        <taxon>Pseudomonadota</taxon>
        <taxon>Alphaproteobacteria</taxon>
        <taxon>Rhodospirillales</taxon>
        <taxon>Novispirillaceae</taxon>
        <taxon>Haematospirillum</taxon>
    </lineage>
</organism>
<dbReference type="KEGG" id="hjo:AY555_01700"/>
<sequence length="174" mass="19052">MYSLSESPFFADGAVWSAEGQYVEEKGIVLPAHGSWRVRHRRLRQRDQSADDETLDAPGLSSSRLVWYIEADLRLITAQGDFGAMRGVISVDPPTEKRPRDAWWEWSSPGIGTLGGRYTRVGDTIISQGATDDGVHVLTECFLISESGAVGIVRGVLSRDGDTIASWGLTLSLE</sequence>
<reference evidence="1 2" key="1">
    <citation type="submission" date="2016-02" db="EMBL/GenBank/DDBJ databases">
        <title>Complete Genome of H5569, the type strain of the newly described species Haematospirillium jordaniae.</title>
        <authorList>
            <person name="Nicholson A.C."/>
            <person name="Humrighouse B.W."/>
            <person name="Loparov V."/>
            <person name="McQuiston J.R."/>
        </authorList>
    </citation>
    <scope>NUCLEOTIDE SEQUENCE [LARGE SCALE GENOMIC DNA]</scope>
    <source>
        <strain evidence="1 2">H5569</strain>
    </source>
</reference>
<accession>A0A143DBR9</accession>
<evidence type="ECO:0000313" key="2">
    <source>
        <dbReference type="Proteomes" id="UP000076066"/>
    </source>
</evidence>
<proteinExistence type="predicted"/>
<dbReference type="GeneID" id="53315869"/>
<dbReference type="AlphaFoldDB" id="A0A143DBR9"/>
<dbReference type="OrthoDB" id="2087343at2"/>
<keyword evidence="2" id="KW-1185">Reference proteome</keyword>
<dbReference type="RefSeq" id="WP_066132593.1">
    <property type="nucleotide sequence ID" value="NZ_CP014525.1"/>
</dbReference>
<dbReference type="Proteomes" id="UP000076066">
    <property type="component" value="Chromosome"/>
</dbReference>
<protein>
    <submittedName>
        <fullName evidence="1">Uncharacterized protein</fullName>
    </submittedName>
</protein>
<gene>
    <name evidence="1" type="ORF">AY555_01700</name>
</gene>
<evidence type="ECO:0000313" key="1">
    <source>
        <dbReference type="EMBL" id="AMW34096.1"/>
    </source>
</evidence>